<proteinExistence type="predicted"/>
<comment type="caution">
    <text evidence="4">The sequence shown here is derived from an EMBL/GenBank/DDBJ whole genome shotgun (WGS) entry which is preliminary data.</text>
</comment>
<keyword evidence="5" id="KW-1185">Reference proteome</keyword>
<reference evidence="4 5" key="1">
    <citation type="submission" date="2013-12" db="EMBL/GenBank/DDBJ databases">
        <title>Genome and proteome characterization of Caldibacillus debilis GB1 derived from a cellulolytic aero-tolerant co-culture.</title>
        <authorList>
            <person name="Wushke S.T."/>
            <person name="Zhang X."/>
            <person name="Fristensky B."/>
            <person name="Wilkins J.A."/>
            <person name="Levin D.B."/>
            <person name="Sparling R."/>
        </authorList>
    </citation>
    <scope>NUCLEOTIDE SEQUENCE [LARGE SCALE GENOMIC DNA]</scope>
    <source>
        <strain evidence="4 5">GB1</strain>
    </source>
</reference>
<keyword evidence="2" id="KW-1133">Transmembrane helix</keyword>
<sequence>MVGMEREDQEKKSHLFHWIFYGTLIPLLFGIVVLVAVLSISGINVLEEGKKWLGNLPVVGKMAGGDERDSQYEKRIAELEGKLRQEEEEKESLQKDIDRLEKEIENLTRENEKLQREKENLEKENEQNASVQKGPDVVRTYEKMAPKKAAAIFAAMDEKRAVSILSQLKEENLARILEKMSPQDAAKFTSLLSETE</sequence>
<evidence type="ECO:0000313" key="4">
    <source>
        <dbReference type="EMBL" id="RKO60954.1"/>
    </source>
</evidence>
<keyword evidence="2" id="KW-0812">Transmembrane</keyword>
<keyword evidence="2" id="KW-0472">Membrane</keyword>
<evidence type="ECO:0000313" key="5">
    <source>
        <dbReference type="Proteomes" id="UP000286235"/>
    </source>
</evidence>
<dbReference type="Pfam" id="PF03448">
    <property type="entry name" value="MgtE_N"/>
    <property type="match status" value="1"/>
</dbReference>
<feature type="region of interest" description="Disordered" evidence="1">
    <location>
        <begin position="112"/>
        <end position="132"/>
    </location>
</feature>
<evidence type="ECO:0000256" key="2">
    <source>
        <dbReference type="SAM" id="Phobius"/>
    </source>
</evidence>
<gene>
    <name evidence="4" type="ORF">Cdeb_02115</name>
</gene>
<dbReference type="Proteomes" id="UP000286235">
    <property type="component" value="Unassembled WGS sequence"/>
</dbReference>
<dbReference type="AlphaFoldDB" id="A0A420VBH2"/>
<feature type="domain" description="Magnesium transporter MgtE intracellular" evidence="3">
    <location>
        <begin position="138"/>
        <end position="194"/>
    </location>
</feature>
<evidence type="ECO:0000259" key="3">
    <source>
        <dbReference type="Pfam" id="PF03448"/>
    </source>
</evidence>
<feature type="compositionally biased region" description="Basic and acidic residues" evidence="1">
    <location>
        <begin position="112"/>
        <end position="126"/>
    </location>
</feature>
<protein>
    <recommendedName>
        <fullName evidence="3">Magnesium transporter MgtE intracellular domain-containing protein</fullName>
    </recommendedName>
</protein>
<dbReference type="InterPro" id="IPR006668">
    <property type="entry name" value="Mg_transptr_MgtE_intracell_dom"/>
</dbReference>
<evidence type="ECO:0000256" key="1">
    <source>
        <dbReference type="SAM" id="MobiDB-lite"/>
    </source>
</evidence>
<dbReference type="EMBL" id="AZRV01000048">
    <property type="protein sequence ID" value="RKO60954.1"/>
    <property type="molecule type" value="Genomic_DNA"/>
</dbReference>
<name>A0A420VBH2_9BACI</name>
<organism evidence="4 5">
    <name type="scientific">Caldibacillus debilis GB1</name>
    <dbReference type="NCBI Taxonomy" id="1339248"/>
    <lineage>
        <taxon>Bacteria</taxon>
        <taxon>Bacillati</taxon>
        <taxon>Bacillota</taxon>
        <taxon>Bacilli</taxon>
        <taxon>Bacillales</taxon>
        <taxon>Bacillaceae</taxon>
        <taxon>Caldibacillus</taxon>
    </lineage>
</organism>
<dbReference type="Gene3D" id="1.25.60.10">
    <property type="entry name" value="MgtE N-terminal domain-like"/>
    <property type="match status" value="1"/>
</dbReference>
<dbReference type="InterPro" id="IPR038076">
    <property type="entry name" value="MgtE_N_sf"/>
</dbReference>
<dbReference type="SUPFAM" id="SSF158791">
    <property type="entry name" value="MgtE N-terminal domain-like"/>
    <property type="match status" value="1"/>
</dbReference>
<feature type="transmembrane region" description="Helical" evidence="2">
    <location>
        <begin position="20"/>
        <end position="46"/>
    </location>
</feature>
<accession>A0A420VBH2</accession>